<reference evidence="6 7" key="1">
    <citation type="journal article" date="2014" name="Antonie Van Leeuwenhoek">
        <title>Hyphomonas beringensis sp. nov. and Hyphomonas chukchiensis sp. nov., isolated from surface seawater of the Bering Sea and Chukchi Sea.</title>
        <authorList>
            <person name="Li C."/>
            <person name="Lai Q."/>
            <person name="Li G."/>
            <person name="Dong C."/>
            <person name="Wang J."/>
            <person name="Liao Y."/>
            <person name="Shao Z."/>
        </authorList>
    </citation>
    <scope>NUCLEOTIDE SEQUENCE [LARGE SCALE GENOMIC DNA]</scope>
    <source>
        <strain evidence="6 7">MHS-3</strain>
    </source>
</reference>
<dbReference type="InterPro" id="IPR023352">
    <property type="entry name" value="MAPEG-like_dom_sf"/>
</dbReference>
<evidence type="ECO:0000256" key="5">
    <source>
        <dbReference type="SAM" id="Phobius"/>
    </source>
</evidence>
<dbReference type="InterPro" id="IPR001129">
    <property type="entry name" value="Membr-assoc_MAPEG"/>
</dbReference>
<organism evidence="6 7">
    <name type="scientific">Hyphomonas adhaerens MHS-3</name>
    <dbReference type="NCBI Taxonomy" id="1280949"/>
    <lineage>
        <taxon>Bacteria</taxon>
        <taxon>Pseudomonadati</taxon>
        <taxon>Pseudomonadota</taxon>
        <taxon>Alphaproteobacteria</taxon>
        <taxon>Hyphomonadales</taxon>
        <taxon>Hyphomonadaceae</taxon>
        <taxon>Hyphomonas</taxon>
    </lineage>
</organism>
<dbReference type="Gene3D" id="1.20.120.550">
    <property type="entry name" value="Membrane associated eicosanoid/glutathione metabolism-like domain"/>
    <property type="match status" value="1"/>
</dbReference>
<dbReference type="OrthoDB" id="5516290at2"/>
<evidence type="ECO:0000256" key="3">
    <source>
        <dbReference type="ARBA" id="ARBA00022989"/>
    </source>
</evidence>
<dbReference type="AlphaFoldDB" id="A0A069E5G0"/>
<proteinExistence type="predicted"/>
<dbReference type="EMBL" id="ARYH01000001">
    <property type="protein sequence ID" value="KCZ85535.1"/>
    <property type="molecule type" value="Genomic_DNA"/>
</dbReference>
<dbReference type="PATRIC" id="fig|1280949.3.peg.1553"/>
<feature type="transmembrane region" description="Helical" evidence="5">
    <location>
        <begin position="119"/>
        <end position="138"/>
    </location>
</feature>
<evidence type="ECO:0000313" key="7">
    <source>
        <dbReference type="Proteomes" id="UP000027446"/>
    </source>
</evidence>
<dbReference type="STRING" id="1280949.HAD_07620"/>
<comment type="subcellular location">
    <subcellularLocation>
        <location evidence="1">Membrane</location>
    </subcellularLocation>
</comment>
<keyword evidence="3 5" id="KW-1133">Transmembrane helix</keyword>
<feature type="transmembrane region" description="Helical" evidence="5">
    <location>
        <begin position="6"/>
        <end position="27"/>
    </location>
</feature>
<keyword evidence="2 5" id="KW-0812">Transmembrane</keyword>
<keyword evidence="4 5" id="KW-0472">Membrane</keyword>
<evidence type="ECO:0000256" key="4">
    <source>
        <dbReference type="ARBA" id="ARBA00023136"/>
    </source>
</evidence>
<accession>A0A069E5G0</accession>
<evidence type="ECO:0000256" key="2">
    <source>
        <dbReference type="ARBA" id="ARBA00022692"/>
    </source>
</evidence>
<protein>
    <recommendedName>
        <fullName evidence="8">MAPEG family protein</fullName>
    </recommendedName>
</protein>
<dbReference type="RefSeq" id="WP_035570324.1">
    <property type="nucleotide sequence ID" value="NZ_ARYH01000001.1"/>
</dbReference>
<dbReference type="Proteomes" id="UP000027446">
    <property type="component" value="Unassembled WGS sequence"/>
</dbReference>
<dbReference type="SUPFAM" id="SSF161084">
    <property type="entry name" value="MAPEG domain-like"/>
    <property type="match status" value="1"/>
</dbReference>
<evidence type="ECO:0000256" key="1">
    <source>
        <dbReference type="ARBA" id="ARBA00004370"/>
    </source>
</evidence>
<dbReference type="GO" id="GO:0016020">
    <property type="term" value="C:membrane"/>
    <property type="evidence" value="ECO:0007669"/>
    <property type="project" value="UniProtKB-SubCell"/>
</dbReference>
<name>A0A069E5G0_9PROT</name>
<comment type="caution">
    <text evidence="6">The sequence shown here is derived from an EMBL/GenBank/DDBJ whole genome shotgun (WGS) entry which is preliminary data.</text>
</comment>
<sequence length="144" mass="16268">MPINVGFLYPVLALVVWTLVMWLWMYVTRIPAMQKAQINPDDARHPGTYVDKMPANVRSVADNYNHLHEQPTIFYALMFFAALTGGADHVATYLAWAYVGLRVVHSFVQVLSPKVTLRFMMFALASLVLFILAGKEVVRILTLA</sequence>
<evidence type="ECO:0000313" key="6">
    <source>
        <dbReference type="EMBL" id="KCZ85535.1"/>
    </source>
</evidence>
<feature type="transmembrane region" description="Helical" evidence="5">
    <location>
        <begin position="73"/>
        <end position="99"/>
    </location>
</feature>
<keyword evidence="7" id="KW-1185">Reference proteome</keyword>
<dbReference type="eggNOG" id="COG5331">
    <property type="taxonomic scope" value="Bacteria"/>
</dbReference>
<dbReference type="Pfam" id="PF01124">
    <property type="entry name" value="MAPEG"/>
    <property type="match status" value="1"/>
</dbReference>
<gene>
    <name evidence="6" type="ORF">HAD_07620</name>
</gene>
<evidence type="ECO:0008006" key="8">
    <source>
        <dbReference type="Google" id="ProtNLM"/>
    </source>
</evidence>